<dbReference type="Proteomes" id="UP000037035">
    <property type="component" value="Unassembled WGS sequence"/>
</dbReference>
<evidence type="ECO:0008006" key="4">
    <source>
        <dbReference type="Google" id="ProtNLM"/>
    </source>
</evidence>
<dbReference type="VEuPathDB" id="FungiDB:VP01_2493g3"/>
<gene>
    <name evidence="2" type="ORF">VP01_2493g3</name>
</gene>
<keyword evidence="3" id="KW-1185">Reference proteome</keyword>
<dbReference type="OrthoDB" id="10663943at2759"/>
<name>A0A0L6V7M5_9BASI</name>
<dbReference type="EMBL" id="LAVV01007384">
    <property type="protein sequence ID" value="KNZ56120.1"/>
    <property type="molecule type" value="Genomic_DNA"/>
</dbReference>
<accession>A0A0L6V7M5</accession>
<reference evidence="2 3" key="1">
    <citation type="submission" date="2015-08" db="EMBL/GenBank/DDBJ databases">
        <title>Next Generation Sequencing and Analysis of the Genome of Puccinia sorghi L Schw, the Causal Agent of Maize Common Rust.</title>
        <authorList>
            <person name="Rochi L."/>
            <person name="Burguener G."/>
            <person name="Darino M."/>
            <person name="Turjanski A."/>
            <person name="Kreff E."/>
            <person name="Dieguez M.J."/>
            <person name="Sacco F."/>
        </authorList>
    </citation>
    <scope>NUCLEOTIDE SEQUENCE [LARGE SCALE GENOMIC DNA]</scope>
    <source>
        <strain evidence="2 3">RO10H11247</strain>
    </source>
</reference>
<dbReference type="AlphaFoldDB" id="A0A0L6V7M5"/>
<organism evidence="2 3">
    <name type="scientific">Puccinia sorghi</name>
    <dbReference type="NCBI Taxonomy" id="27349"/>
    <lineage>
        <taxon>Eukaryota</taxon>
        <taxon>Fungi</taxon>
        <taxon>Dikarya</taxon>
        <taxon>Basidiomycota</taxon>
        <taxon>Pucciniomycotina</taxon>
        <taxon>Pucciniomycetes</taxon>
        <taxon>Pucciniales</taxon>
        <taxon>Pucciniaceae</taxon>
        <taxon>Puccinia</taxon>
    </lineage>
</organism>
<comment type="caution">
    <text evidence="2">The sequence shown here is derived from an EMBL/GenBank/DDBJ whole genome shotgun (WGS) entry which is preliminary data.</text>
</comment>
<evidence type="ECO:0000256" key="1">
    <source>
        <dbReference type="SAM" id="MobiDB-lite"/>
    </source>
</evidence>
<proteinExistence type="predicted"/>
<evidence type="ECO:0000313" key="3">
    <source>
        <dbReference type="Proteomes" id="UP000037035"/>
    </source>
</evidence>
<protein>
    <recommendedName>
        <fullName evidence="4">Zn(2)-C6 fungal-type domain-containing protein</fullName>
    </recommendedName>
</protein>
<feature type="region of interest" description="Disordered" evidence="1">
    <location>
        <begin position="92"/>
        <end position="121"/>
    </location>
</feature>
<sequence length="121" mass="13451">MKRRCKECARMNLECRPSTASQGSRMKCEACRRQKVSCRFPNGFPFGDPGNSVKVSGLSKQEINRPQRARPGVNYQIPPLLGTPEIEDLTGSDCFKPTPLHIHNPDTTAAIPRNVSRSNDP</sequence>
<evidence type="ECO:0000313" key="2">
    <source>
        <dbReference type="EMBL" id="KNZ56120.1"/>
    </source>
</evidence>